<feature type="compositionally biased region" description="Polar residues" evidence="1">
    <location>
        <begin position="154"/>
        <end position="163"/>
    </location>
</feature>
<reference evidence="2" key="1">
    <citation type="submission" date="2021-01" db="UniProtKB">
        <authorList>
            <consortium name="EnsemblPlants"/>
        </authorList>
    </citation>
    <scope>IDENTIFICATION</scope>
</reference>
<dbReference type="AlphaFoldDB" id="A0A7N0UCZ9"/>
<evidence type="ECO:0000256" key="1">
    <source>
        <dbReference type="SAM" id="MobiDB-lite"/>
    </source>
</evidence>
<organism evidence="2 3">
    <name type="scientific">Kalanchoe fedtschenkoi</name>
    <name type="common">Lavender scallops</name>
    <name type="synonym">South American air plant</name>
    <dbReference type="NCBI Taxonomy" id="63787"/>
    <lineage>
        <taxon>Eukaryota</taxon>
        <taxon>Viridiplantae</taxon>
        <taxon>Streptophyta</taxon>
        <taxon>Embryophyta</taxon>
        <taxon>Tracheophyta</taxon>
        <taxon>Spermatophyta</taxon>
        <taxon>Magnoliopsida</taxon>
        <taxon>eudicotyledons</taxon>
        <taxon>Gunneridae</taxon>
        <taxon>Pentapetalae</taxon>
        <taxon>Saxifragales</taxon>
        <taxon>Crassulaceae</taxon>
        <taxon>Kalanchoe</taxon>
    </lineage>
</organism>
<evidence type="ECO:0008006" key="4">
    <source>
        <dbReference type="Google" id="ProtNLM"/>
    </source>
</evidence>
<dbReference type="GO" id="GO:0005886">
    <property type="term" value="C:plasma membrane"/>
    <property type="evidence" value="ECO:0007669"/>
    <property type="project" value="InterPro"/>
</dbReference>
<proteinExistence type="predicted"/>
<accession>A0A7N0UCZ9</accession>
<keyword evidence="3" id="KW-1185">Reference proteome</keyword>
<dbReference type="PANTHER" id="PTHR33312:SF21">
    <property type="entry name" value="MEMBRANE-ASSOCIATED KINASE REGULATOR 3-RELATED"/>
    <property type="match status" value="1"/>
</dbReference>
<protein>
    <recommendedName>
        <fullName evidence="4">Membrane-associated kinase regulator 4</fullName>
    </recommendedName>
</protein>
<dbReference type="PANTHER" id="PTHR33312">
    <property type="entry name" value="MEMBRANE-ASSOCIATED KINASE REGULATOR 4-RELATED"/>
    <property type="match status" value="1"/>
</dbReference>
<name>A0A7N0UCZ9_KALFE</name>
<dbReference type="InterPro" id="IPR039620">
    <property type="entry name" value="BKI1/MAKR1/3/4"/>
</dbReference>
<dbReference type="GO" id="GO:0019210">
    <property type="term" value="F:kinase inhibitor activity"/>
    <property type="evidence" value="ECO:0007669"/>
    <property type="project" value="InterPro"/>
</dbReference>
<evidence type="ECO:0000313" key="3">
    <source>
        <dbReference type="Proteomes" id="UP000594263"/>
    </source>
</evidence>
<sequence>MASQMWSGEIMDDGGEEEFIEMEMSSCIVKLSNKPSGCSSFHCREFEFQVSSKPVNLNELLPITSSADELFYKGNLLPLHLSPCLSTARSVGSCKISPCESHNVSREVDPSNNVINVCHTMANENSINSLGRKIKPPSLALKYKAYVKGLFRRNNSSDQSSSPVAPATTVAGRKSFSEVNQSARKIQTDKNKLTAYNDSKVKGMKLSGGRRSFSEALKRSLTPRSSSPPTLSFSIGVQECQYLNRRDCELAEAEKSIEGAIAHCKQSQSESHFSHGFHSIRTTSKVGFCAL</sequence>
<evidence type="ECO:0000313" key="2">
    <source>
        <dbReference type="EnsemblPlants" id="Kaladp0060s0323.1.v1.1.CDS.1"/>
    </source>
</evidence>
<feature type="region of interest" description="Disordered" evidence="1">
    <location>
        <begin position="154"/>
        <end position="176"/>
    </location>
</feature>
<dbReference type="Gramene" id="Kaladp0060s0323.1.v1.1">
    <property type="protein sequence ID" value="Kaladp0060s0323.1.v1.1.CDS.1"/>
    <property type="gene ID" value="Kaladp0060s0323.v1.1"/>
</dbReference>
<dbReference type="Proteomes" id="UP000594263">
    <property type="component" value="Unplaced"/>
</dbReference>
<dbReference type="EnsemblPlants" id="Kaladp0060s0323.1.v1.1">
    <property type="protein sequence ID" value="Kaladp0060s0323.1.v1.1.CDS.1"/>
    <property type="gene ID" value="Kaladp0060s0323.v1.1"/>
</dbReference>